<dbReference type="PANTHER" id="PTHR33744:SF17">
    <property type="entry name" value="CONSERVED PROTEIN"/>
    <property type="match status" value="1"/>
</dbReference>
<evidence type="ECO:0000313" key="3">
    <source>
        <dbReference type="Proteomes" id="UP001501000"/>
    </source>
</evidence>
<evidence type="ECO:0000259" key="1">
    <source>
        <dbReference type="Pfam" id="PF13556"/>
    </source>
</evidence>
<evidence type="ECO:0000313" key="2">
    <source>
        <dbReference type="EMBL" id="GAA3920939.1"/>
    </source>
</evidence>
<dbReference type="PANTHER" id="PTHR33744">
    <property type="entry name" value="CARBOHYDRATE DIACID REGULATOR"/>
    <property type="match status" value="1"/>
</dbReference>
<dbReference type="EMBL" id="BAABAJ010000008">
    <property type="protein sequence ID" value="GAA3920939.1"/>
    <property type="molecule type" value="Genomic_DNA"/>
</dbReference>
<keyword evidence="3" id="KW-1185">Reference proteome</keyword>
<dbReference type="Proteomes" id="UP001501000">
    <property type="component" value="Unassembled WGS sequence"/>
</dbReference>
<feature type="domain" description="PucR C-terminal helix-turn-helix" evidence="1">
    <location>
        <begin position="165"/>
        <end position="222"/>
    </location>
</feature>
<name>A0ABP7ME01_9ACTN</name>
<sequence>MDLGAGTVVVAAVAPPPGDARETGGDGVAALTEALGHLPSVAFAAAEGAEGEAVAVVAHAADAAVGVREGLREAWPLIDACRPGVSRRAGVSAPTATAAGLGAALAQARHALAAASPRAPRVAGPDDLDGLAALLAKIPADVREVYRRTVLGPLLGAGRGSGPMLLETLEVFLAHDCSWARTAEALHVHVNTVHYRVERVETLTGRDLSRLDDRLDLRAALLCR</sequence>
<organism evidence="2 3">
    <name type="scientific">Streptomyces gulbargensis</name>
    <dbReference type="NCBI Taxonomy" id="364901"/>
    <lineage>
        <taxon>Bacteria</taxon>
        <taxon>Bacillati</taxon>
        <taxon>Actinomycetota</taxon>
        <taxon>Actinomycetes</taxon>
        <taxon>Kitasatosporales</taxon>
        <taxon>Streptomycetaceae</taxon>
        <taxon>Streptomyces</taxon>
    </lineage>
</organism>
<proteinExistence type="predicted"/>
<accession>A0ABP7ME01</accession>
<dbReference type="InterPro" id="IPR051448">
    <property type="entry name" value="CdaR-like_regulators"/>
</dbReference>
<dbReference type="InterPro" id="IPR025736">
    <property type="entry name" value="PucR_C-HTH_dom"/>
</dbReference>
<comment type="caution">
    <text evidence="2">The sequence shown here is derived from an EMBL/GenBank/DDBJ whole genome shotgun (WGS) entry which is preliminary data.</text>
</comment>
<protein>
    <recommendedName>
        <fullName evidence="1">PucR C-terminal helix-turn-helix domain-containing protein</fullName>
    </recommendedName>
</protein>
<reference evidence="3" key="1">
    <citation type="journal article" date="2019" name="Int. J. Syst. Evol. Microbiol.">
        <title>The Global Catalogue of Microorganisms (GCM) 10K type strain sequencing project: providing services to taxonomists for standard genome sequencing and annotation.</title>
        <authorList>
            <consortium name="The Broad Institute Genomics Platform"/>
            <consortium name="The Broad Institute Genome Sequencing Center for Infectious Disease"/>
            <person name="Wu L."/>
            <person name="Ma J."/>
        </authorList>
    </citation>
    <scope>NUCLEOTIDE SEQUENCE [LARGE SCALE GENOMIC DNA]</scope>
    <source>
        <strain evidence="3">JCM 16956</strain>
    </source>
</reference>
<dbReference type="InterPro" id="IPR042070">
    <property type="entry name" value="PucR_C-HTH_sf"/>
</dbReference>
<dbReference type="Gene3D" id="1.10.10.2840">
    <property type="entry name" value="PucR C-terminal helix-turn-helix domain"/>
    <property type="match status" value="1"/>
</dbReference>
<gene>
    <name evidence="2" type="ORF">GCM10022244_32710</name>
</gene>
<dbReference type="Pfam" id="PF13556">
    <property type="entry name" value="HTH_30"/>
    <property type="match status" value="1"/>
</dbReference>